<sequence length="140" mass="15332">MPPNPSALPSSQPQSSQKVDAETADRRTILIVEDDAISAQAMRILLRRSGWLVEVAPTIADANAYLDRNTPHTIILDLMLPDGDGSLVLRRVRDQALKTRVTVTTATADAGWIDRVKALNPHAILRKPIELTELMNALSC</sequence>
<feature type="region of interest" description="Disordered" evidence="3">
    <location>
        <begin position="1"/>
        <end position="22"/>
    </location>
</feature>
<feature type="compositionally biased region" description="Low complexity" evidence="3">
    <location>
        <begin position="7"/>
        <end position="17"/>
    </location>
</feature>
<dbReference type="KEGG" id="hbs:IPV69_23330"/>
<dbReference type="AlphaFoldDB" id="A0A7M2WUD7"/>
<dbReference type="PANTHER" id="PTHR44591:SF3">
    <property type="entry name" value="RESPONSE REGULATORY DOMAIN-CONTAINING PROTEIN"/>
    <property type="match status" value="1"/>
</dbReference>
<dbReference type="PANTHER" id="PTHR44591">
    <property type="entry name" value="STRESS RESPONSE REGULATOR PROTEIN 1"/>
    <property type="match status" value="1"/>
</dbReference>
<evidence type="ECO:0000256" key="2">
    <source>
        <dbReference type="PROSITE-ProRule" id="PRU00169"/>
    </source>
</evidence>
<feature type="domain" description="Response regulatory" evidence="4">
    <location>
        <begin position="28"/>
        <end position="140"/>
    </location>
</feature>
<evidence type="ECO:0000313" key="5">
    <source>
        <dbReference type="EMBL" id="QOV89118.1"/>
    </source>
</evidence>
<keyword evidence="1 2" id="KW-0597">Phosphoprotein</keyword>
<feature type="modified residue" description="4-aspartylphosphate" evidence="2">
    <location>
        <position position="77"/>
    </location>
</feature>
<keyword evidence="6" id="KW-1185">Reference proteome</keyword>
<dbReference type="SMART" id="SM00448">
    <property type="entry name" value="REC"/>
    <property type="match status" value="1"/>
</dbReference>
<dbReference type="InterPro" id="IPR011006">
    <property type="entry name" value="CheY-like_superfamily"/>
</dbReference>
<dbReference type="InterPro" id="IPR001789">
    <property type="entry name" value="Sig_transdc_resp-reg_receiver"/>
</dbReference>
<evidence type="ECO:0000313" key="6">
    <source>
        <dbReference type="Proteomes" id="UP000593765"/>
    </source>
</evidence>
<dbReference type="InterPro" id="IPR050595">
    <property type="entry name" value="Bact_response_regulator"/>
</dbReference>
<reference evidence="5 6" key="1">
    <citation type="submission" date="2020-10" db="EMBL/GenBank/DDBJ databases">
        <title>Wide distribution of Phycisphaera-like planctomycetes from WD2101 soil group in peatlands and genome analysis of the first cultivated representative.</title>
        <authorList>
            <person name="Dedysh S.N."/>
            <person name="Beletsky A.V."/>
            <person name="Ivanova A."/>
            <person name="Kulichevskaya I.S."/>
            <person name="Suzina N.E."/>
            <person name="Philippov D.A."/>
            <person name="Rakitin A.L."/>
            <person name="Mardanov A.V."/>
            <person name="Ravin N.V."/>
        </authorList>
    </citation>
    <scope>NUCLEOTIDE SEQUENCE [LARGE SCALE GENOMIC DNA]</scope>
    <source>
        <strain evidence="5 6">M1803</strain>
    </source>
</reference>
<dbReference type="Pfam" id="PF00072">
    <property type="entry name" value="Response_reg"/>
    <property type="match status" value="1"/>
</dbReference>
<protein>
    <submittedName>
        <fullName evidence="5">Response regulator</fullName>
    </submittedName>
</protein>
<evidence type="ECO:0000256" key="3">
    <source>
        <dbReference type="SAM" id="MobiDB-lite"/>
    </source>
</evidence>
<dbReference type="PROSITE" id="PS50110">
    <property type="entry name" value="RESPONSE_REGULATORY"/>
    <property type="match status" value="1"/>
</dbReference>
<name>A0A7M2WUD7_9BACT</name>
<dbReference type="GO" id="GO:0000160">
    <property type="term" value="P:phosphorelay signal transduction system"/>
    <property type="evidence" value="ECO:0007669"/>
    <property type="project" value="InterPro"/>
</dbReference>
<accession>A0A7M2WUD7</accession>
<evidence type="ECO:0000256" key="1">
    <source>
        <dbReference type="ARBA" id="ARBA00022553"/>
    </source>
</evidence>
<dbReference type="RefSeq" id="WP_206292138.1">
    <property type="nucleotide sequence ID" value="NZ_CP063458.1"/>
</dbReference>
<evidence type="ECO:0000259" key="4">
    <source>
        <dbReference type="PROSITE" id="PS50110"/>
    </source>
</evidence>
<dbReference type="Proteomes" id="UP000593765">
    <property type="component" value="Chromosome"/>
</dbReference>
<dbReference type="EMBL" id="CP063458">
    <property type="protein sequence ID" value="QOV89118.1"/>
    <property type="molecule type" value="Genomic_DNA"/>
</dbReference>
<gene>
    <name evidence="5" type="ORF">IPV69_23330</name>
</gene>
<proteinExistence type="predicted"/>
<dbReference type="SUPFAM" id="SSF52172">
    <property type="entry name" value="CheY-like"/>
    <property type="match status" value="1"/>
</dbReference>
<organism evidence="5 6">
    <name type="scientific">Humisphaera borealis</name>
    <dbReference type="NCBI Taxonomy" id="2807512"/>
    <lineage>
        <taxon>Bacteria</taxon>
        <taxon>Pseudomonadati</taxon>
        <taxon>Planctomycetota</taxon>
        <taxon>Phycisphaerae</taxon>
        <taxon>Tepidisphaerales</taxon>
        <taxon>Tepidisphaeraceae</taxon>
        <taxon>Humisphaera</taxon>
    </lineage>
</organism>
<dbReference type="Gene3D" id="3.40.50.2300">
    <property type="match status" value="1"/>
</dbReference>